<reference evidence="4" key="1">
    <citation type="journal article" date="2019" name="Int. J. Syst. Evol. Microbiol.">
        <title>The Global Catalogue of Microorganisms (GCM) 10K type strain sequencing project: providing services to taxonomists for standard genome sequencing and annotation.</title>
        <authorList>
            <consortium name="The Broad Institute Genomics Platform"/>
            <consortium name="The Broad Institute Genome Sequencing Center for Infectious Disease"/>
            <person name="Wu L."/>
            <person name="Ma J."/>
        </authorList>
    </citation>
    <scope>NUCLEOTIDE SEQUENCE [LARGE SCALE GENOMIC DNA]</scope>
    <source>
        <strain evidence="4">SYNS20</strain>
    </source>
</reference>
<feature type="domain" description="AB hydrolase-1" evidence="2">
    <location>
        <begin position="25"/>
        <end position="256"/>
    </location>
</feature>
<accession>A0ABW2JAK1</accession>
<protein>
    <submittedName>
        <fullName evidence="3">Alpha/beta fold hydrolase</fullName>
    </submittedName>
</protein>
<feature type="compositionally biased region" description="Pro residues" evidence="1">
    <location>
        <begin position="291"/>
        <end position="301"/>
    </location>
</feature>
<dbReference type="SUPFAM" id="SSF53474">
    <property type="entry name" value="alpha/beta-Hydrolases"/>
    <property type="match status" value="1"/>
</dbReference>
<dbReference type="GO" id="GO:0016787">
    <property type="term" value="F:hydrolase activity"/>
    <property type="evidence" value="ECO:0007669"/>
    <property type="project" value="UniProtKB-KW"/>
</dbReference>
<name>A0ABW2JAK1_9ACTN</name>
<evidence type="ECO:0000259" key="2">
    <source>
        <dbReference type="Pfam" id="PF00561"/>
    </source>
</evidence>
<evidence type="ECO:0000313" key="4">
    <source>
        <dbReference type="Proteomes" id="UP001596523"/>
    </source>
</evidence>
<proteinExistence type="predicted"/>
<sequence>MARVLANGVDHHVRRLPPGGRTGAPTVVFLHGAFIDSLASYYFTLGPEFAAAGFDVVLYDLRGHGRSARPATGYAVEDFVADLDALLDALDVHHPVHLVGNSFGGTVALDFAVRHPHRVASVTVVESGPATSEWALTMAGALKQATETLPEEEALAWFVQEYGAVASTRQGDPAHDAHIARLGMAAGKLIAATTIAQDIPAGRVLTETQLRVLERPVLLVNGAEGLVGPQSERLAALLPDCRVAVVPGQKHSVLVEASDEVCELALDWVRSHAWSPAPDPALEPAQDQAPDPAPDLVPDPAPGLVRDGAGP</sequence>
<dbReference type="PANTHER" id="PTHR43194">
    <property type="entry name" value="HYDROLASE ALPHA/BETA FOLD FAMILY"/>
    <property type="match status" value="1"/>
</dbReference>
<dbReference type="Gene3D" id="3.40.50.1820">
    <property type="entry name" value="alpha/beta hydrolase"/>
    <property type="match status" value="1"/>
</dbReference>
<feature type="compositionally biased region" description="Low complexity" evidence="1">
    <location>
        <begin position="280"/>
        <end position="290"/>
    </location>
</feature>
<evidence type="ECO:0000256" key="1">
    <source>
        <dbReference type="SAM" id="MobiDB-lite"/>
    </source>
</evidence>
<dbReference type="EMBL" id="JBHTCF010000001">
    <property type="protein sequence ID" value="MFC7303043.1"/>
    <property type="molecule type" value="Genomic_DNA"/>
</dbReference>
<organism evidence="3 4">
    <name type="scientific">Streptomyces monticola</name>
    <dbReference type="NCBI Taxonomy" id="2666263"/>
    <lineage>
        <taxon>Bacteria</taxon>
        <taxon>Bacillati</taxon>
        <taxon>Actinomycetota</taxon>
        <taxon>Actinomycetes</taxon>
        <taxon>Kitasatosporales</taxon>
        <taxon>Streptomycetaceae</taxon>
        <taxon>Streptomyces</taxon>
    </lineage>
</organism>
<dbReference type="PANTHER" id="PTHR43194:SF2">
    <property type="entry name" value="PEROXISOMAL MEMBRANE PROTEIN LPX1"/>
    <property type="match status" value="1"/>
</dbReference>
<dbReference type="InterPro" id="IPR000073">
    <property type="entry name" value="AB_hydrolase_1"/>
</dbReference>
<dbReference type="InterPro" id="IPR029058">
    <property type="entry name" value="AB_hydrolase_fold"/>
</dbReference>
<keyword evidence="3" id="KW-0378">Hydrolase</keyword>
<dbReference type="Proteomes" id="UP001596523">
    <property type="component" value="Unassembled WGS sequence"/>
</dbReference>
<keyword evidence="4" id="KW-1185">Reference proteome</keyword>
<dbReference type="Pfam" id="PF00561">
    <property type="entry name" value="Abhydrolase_1"/>
    <property type="match status" value="1"/>
</dbReference>
<feature type="region of interest" description="Disordered" evidence="1">
    <location>
        <begin position="275"/>
        <end position="311"/>
    </location>
</feature>
<comment type="caution">
    <text evidence="3">The sequence shown here is derived from an EMBL/GenBank/DDBJ whole genome shotgun (WGS) entry which is preliminary data.</text>
</comment>
<dbReference type="PRINTS" id="PR00111">
    <property type="entry name" value="ABHYDROLASE"/>
</dbReference>
<gene>
    <name evidence="3" type="ORF">ACFQVC_02265</name>
</gene>
<dbReference type="InterPro" id="IPR050228">
    <property type="entry name" value="Carboxylesterase_BioH"/>
</dbReference>
<evidence type="ECO:0000313" key="3">
    <source>
        <dbReference type="EMBL" id="MFC7303043.1"/>
    </source>
</evidence>
<dbReference type="RefSeq" id="WP_381825813.1">
    <property type="nucleotide sequence ID" value="NZ_JBHTCF010000001.1"/>
</dbReference>